<dbReference type="AlphaFoldDB" id="A0A7X2H3L5"/>
<reference evidence="2 3" key="1">
    <citation type="submission" date="2019-11" db="EMBL/GenBank/DDBJ databases">
        <title>Paenibacillus monticola sp. nov., a novel PGPR strain isolated from mountain sample in China.</title>
        <authorList>
            <person name="Zhao Q."/>
            <person name="Li H.-P."/>
            <person name="Zhang J.-L."/>
        </authorList>
    </citation>
    <scope>NUCLEOTIDE SEQUENCE [LARGE SCALE GENOMIC DNA]</scope>
    <source>
        <strain evidence="2 3">LC-T2</strain>
    </source>
</reference>
<evidence type="ECO:0000259" key="1">
    <source>
        <dbReference type="Pfam" id="PF01464"/>
    </source>
</evidence>
<dbReference type="PANTHER" id="PTHR37423:SF2">
    <property type="entry name" value="MEMBRANE-BOUND LYTIC MUREIN TRANSGLYCOSYLASE C"/>
    <property type="match status" value="1"/>
</dbReference>
<sequence length="187" mass="21838">MKWLRKKRVLLLLFVGFTAVLFLSTNWMSWFYPIYYKEEIRKHSITYEMDPFLVAAIIRVETNYKTGRESKKGALGLMQLMPDTAKWALEMAKLPDVSLVQLKEKPSENIELGTWYLSNLSRQFEGNRTAVIAAYNAGPGNVKHWLEAGSWDGTEATVKDIPIGETRHYVQRVLYYYDQYTEIYSEF</sequence>
<dbReference type="Pfam" id="PF01464">
    <property type="entry name" value="SLT"/>
    <property type="match status" value="1"/>
</dbReference>
<comment type="caution">
    <text evidence="2">The sequence shown here is derived from an EMBL/GenBank/DDBJ whole genome shotgun (WGS) entry which is preliminary data.</text>
</comment>
<name>A0A7X2H3L5_9BACL</name>
<dbReference type="CDD" id="cd16896">
    <property type="entry name" value="LT_Slt70-like"/>
    <property type="match status" value="1"/>
</dbReference>
<dbReference type="Gene3D" id="1.10.530.10">
    <property type="match status" value="1"/>
</dbReference>
<feature type="domain" description="Transglycosylase SLT" evidence="1">
    <location>
        <begin position="40"/>
        <end position="151"/>
    </location>
</feature>
<dbReference type="InterPro" id="IPR008258">
    <property type="entry name" value="Transglycosylase_SLT_dom_1"/>
</dbReference>
<keyword evidence="3" id="KW-1185">Reference proteome</keyword>
<dbReference type="RefSeq" id="WP_154117940.1">
    <property type="nucleotide sequence ID" value="NZ_WJXB01000002.1"/>
</dbReference>
<dbReference type="Proteomes" id="UP000463051">
    <property type="component" value="Unassembled WGS sequence"/>
</dbReference>
<evidence type="ECO:0000313" key="2">
    <source>
        <dbReference type="EMBL" id="MRN52951.1"/>
    </source>
</evidence>
<accession>A0A7X2H3L5</accession>
<dbReference type="EMBL" id="WJXB01000002">
    <property type="protein sequence ID" value="MRN52951.1"/>
    <property type="molecule type" value="Genomic_DNA"/>
</dbReference>
<dbReference type="PANTHER" id="PTHR37423">
    <property type="entry name" value="SOLUBLE LYTIC MUREIN TRANSGLYCOSYLASE-RELATED"/>
    <property type="match status" value="1"/>
</dbReference>
<dbReference type="InterPro" id="IPR023346">
    <property type="entry name" value="Lysozyme-like_dom_sf"/>
</dbReference>
<gene>
    <name evidence="2" type="ORF">GJB61_08065</name>
</gene>
<evidence type="ECO:0000313" key="3">
    <source>
        <dbReference type="Proteomes" id="UP000463051"/>
    </source>
</evidence>
<dbReference type="SUPFAM" id="SSF53955">
    <property type="entry name" value="Lysozyme-like"/>
    <property type="match status" value="1"/>
</dbReference>
<organism evidence="2 3">
    <name type="scientific">Paenibacillus monticola</name>
    <dbReference type="NCBI Taxonomy" id="2666075"/>
    <lineage>
        <taxon>Bacteria</taxon>
        <taxon>Bacillati</taxon>
        <taxon>Bacillota</taxon>
        <taxon>Bacilli</taxon>
        <taxon>Bacillales</taxon>
        <taxon>Paenibacillaceae</taxon>
        <taxon>Paenibacillus</taxon>
    </lineage>
</organism>
<proteinExistence type="predicted"/>
<protein>
    <submittedName>
        <fullName evidence="2">Transglycosylase SLT domain-containing protein</fullName>
    </submittedName>
</protein>